<dbReference type="SUPFAM" id="SSF56112">
    <property type="entry name" value="Protein kinase-like (PK-like)"/>
    <property type="match status" value="1"/>
</dbReference>
<dbReference type="OrthoDB" id="5598852at2759"/>
<evidence type="ECO:0000313" key="3">
    <source>
        <dbReference type="Proteomes" id="UP000800094"/>
    </source>
</evidence>
<dbReference type="InterPro" id="IPR051678">
    <property type="entry name" value="AGP_Transferase"/>
</dbReference>
<accession>A0A6A6HQD4</accession>
<dbReference type="Gene3D" id="3.90.1200.10">
    <property type="match status" value="1"/>
</dbReference>
<evidence type="ECO:0000313" key="2">
    <source>
        <dbReference type="EMBL" id="KAF2240345.1"/>
    </source>
</evidence>
<gene>
    <name evidence="2" type="ORF">BU26DRAFT_442836</name>
</gene>
<keyword evidence="3" id="KW-1185">Reference proteome</keyword>
<dbReference type="GeneID" id="54577853"/>
<dbReference type="AlphaFoldDB" id="A0A6A6HQD4"/>
<protein>
    <recommendedName>
        <fullName evidence="1">Aminoglycoside phosphotransferase domain-containing protein</fullName>
    </recommendedName>
</protein>
<dbReference type="RefSeq" id="XP_033675349.1">
    <property type="nucleotide sequence ID" value="XM_033824523.1"/>
</dbReference>
<dbReference type="Pfam" id="PF01636">
    <property type="entry name" value="APH"/>
    <property type="match status" value="1"/>
</dbReference>
<evidence type="ECO:0000259" key="1">
    <source>
        <dbReference type="Pfam" id="PF01636"/>
    </source>
</evidence>
<sequence length="328" mass="37099">MQNFRPENIPTAISAFQPDGEVPVLNELHLEGGQCCIFKADFSDGESWSVRIPIHVQSDSQDVIINVLQAERDVLQEINRKGFRWAPKYLGSSFTFQNLVGFPFLALSWIEGSPLSWSPVDPPRPLRDKVLGQIAEIQMSLIECTKENRGTATKYFLRLIDNKLRRVRKGELPRLTEQDCFEQRRLLPQVLHLELENAPYAIDHGDLSPQNILADSEYNVTGIIDWGFAAKVPIQLAGRLPRLLQLQEPVLPPSRTLQQDRKTYIASLTSHSSEAASWISLIHSCKDVDFRDCFLESVISKGAHQLLARLGWKLPYRDLQSAGSCDGR</sequence>
<dbReference type="InterPro" id="IPR002575">
    <property type="entry name" value="Aminoglycoside_PTrfase"/>
</dbReference>
<dbReference type="Proteomes" id="UP000800094">
    <property type="component" value="Unassembled WGS sequence"/>
</dbReference>
<name>A0A6A6HQD4_9PLEO</name>
<proteinExistence type="predicted"/>
<organism evidence="2 3">
    <name type="scientific">Trematosphaeria pertusa</name>
    <dbReference type="NCBI Taxonomy" id="390896"/>
    <lineage>
        <taxon>Eukaryota</taxon>
        <taxon>Fungi</taxon>
        <taxon>Dikarya</taxon>
        <taxon>Ascomycota</taxon>
        <taxon>Pezizomycotina</taxon>
        <taxon>Dothideomycetes</taxon>
        <taxon>Pleosporomycetidae</taxon>
        <taxon>Pleosporales</taxon>
        <taxon>Massarineae</taxon>
        <taxon>Trematosphaeriaceae</taxon>
        <taxon>Trematosphaeria</taxon>
    </lineage>
</organism>
<dbReference type="PANTHER" id="PTHR21310:SF37">
    <property type="entry name" value="AMINOGLYCOSIDE PHOSPHOTRANSFERASE DOMAIN-CONTAINING PROTEIN"/>
    <property type="match status" value="1"/>
</dbReference>
<dbReference type="PANTHER" id="PTHR21310">
    <property type="entry name" value="AMINOGLYCOSIDE PHOSPHOTRANSFERASE-RELATED-RELATED"/>
    <property type="match status" value="1"/>
</dbReference>
<dbReference type="EMBL" id="ML987219">
    <property type="protein sequence ID" value="KAF2240345.1"/>
    <property type="molecule type" value="Genomic_DNA"/>
</dbReference>
<feature type="domain" description="Aminoglycoside phosphotransferase" evidence="1">
    <location>
        <begin position="68"/>
        <end position="229"/>
    </location>
</feature>
<dbReference type="InterPro" id="IPR011009">
    <property type="entry name" value="Kinase-like_dom_sf"/>
</dbReference>
<reference evidence="2" key="1">
    <citation type="journal article" date="2020" name="Stud. Mycol.">
        <title>101 Dothideomycetes genomes: a test case for predicting lifestyles and emergence of pathogens.</title>
        <authorList>
            <person name="Haridas S."/>
            <person name="Albert R."/>
            <person name="Binder M."/>
            <person name="Bloem J."/>
            <person name="Labutti K."/>
            <person name="Salamov A."/>
            <person name="Andreopoulos B."/>
            <person name="Baker S."/>
            <person name="Barry K."/>
            <person name="Bills G."/>
            <person name="Bluhm B."/>
            <person name="Cannon C."/>
            <person name="Castanera R."/>
            <person name="Culley D."/>
            <person name="Daum C."/>
            <person name="Ezra D."/>
            <person name="Gonzalez J."/>
            <person name="Henrissat B."/>
            <person name="Kuo A."/>
            <person name="Liang C."/>
            <person name="Lipzen A."/>
            <person name="Lutzoni F."/>
            <person name="Magnuson J."/>
            <person name="Mondo S."/>
            <person name="Nolan M."/>
            <person name="Ohm R."/>
            <person name="Pangilinan J."/>
            <person name="Park H.-J."/>
            <person name="Ramirez L."/>
            <person name="Alfaro M."/>
            <person name="Sun H."/>
            <person name="Tritt A."/>
            <person name="Yoshinaga Y."/>
            <person name="Zwiers L.-H."/>
            <person name="Turgeon B."/>
            <person name="Goodwin S."/>
            <person name="Spatafora J."/>
            <person name="Crous P."/>
            <person name="Grigoriev I."/>
        </authorList>
    </citation>
    <scope>NUCLEOTIDE SEQUENCE</scope>
    <source>
        <strain evidence="2">CBS 122368</strain>
    </source>
</reference>